<dbReference type="InterPro" id="IPR029044">
    <property type="entry name" value="Nucleotide-diphossugar_trans"/>
</dbReference>
<dbReference type="Gene3D" id="3.90.550.10">
    <property type="entry name" value="Spore Coat Polysaccharide Biosynthesis Protein SpsA, Chain A"/>
    <property type="match status" value="1"/>
</dbReference>
<evidence type="ECO:0000313" key="3">
    <source>
        <dbReference type="Proteomes" id="UP000176751"/>
    </source>
</evidence>
<evidence type="ECO:0000313" key="2">
    <source>
        <dbReference type="EMBL" id="OGE01194.1"/>
    </source>
</evidence>
<dbReference type="Pfam" id="PF00535">
    <property type="entry name" value="Glycos_transf_2"/>
    <property type="match status" value="1"/>
</dbReference>
<dbReference type="CDD" id="cd04179">
    <property type="entry name" value="DPM_DPG-synthase_like"/>
    <property type="match status" value="1"/>
</dbReference>
<dbReference type="Proteomes" id="UP000176751">
    <property type="component" value="Unassembled WGS sequence"/>
</dbReference>
<dbReference type="PANTHER" id="PTHR48090:SF7">
    <property type="entry name" value="RFBJ PROTEIN"/>
    <property type="match status" value="1"/>
</dbReference>
<reference evidence="2 3" key="1">
    <citation type="journal article" date="2016" name="Nat. Commun.">
        <title>Thousands of microbial genomes shed light on interconnected biogeochemical processes in an aquifer system.</title>
        <authorList>
            <person name="Anantharaman K."/>
            <person name="Brown C.T."/>
            <person name="Hug L.A."/>
            <person name="Sharon I."/>
            <person name="Castelle C.J."/>
            <person name="Probst A.J."/>
            <person name="Thomas B.C."/>
            <person name="Singh A."/>
            <person name="Wilkins M.J."/>
            <person name="Karaoz U."/>
            <person name="Brodie E.L."/>
            <person name="Williams K.H."/>
            <person name="Hubbard S.S."/>
            <person name="Banfield J.F."/>
        </authorList>
    </citation>
    <scope>NUCLEOTIDE SEQUENCE [LARGE SCALE GENOMIC DNA]</scope>
</reference>
<dbReference type="InterPro" id="IPR001173">
    <property type="entry name" value="Glyco_trans_2-like"/>
</dbReference>
<dbReference type="PANTHER" id="PTHR48090">
    <property type="entry name" value="UNDECAPRENYL-PHOSPHATE 4-DEOXY-4-FORMAMIDO-L-ARABINOSE TRANSFERASE-RELATED"/>
    <property type="match status" value="1"/>
</dbReference>
<feature type="domain" description="Glycosyltransferase 2-like" evidence="1">
    <location>
        <begin position="8"/>
        <end position="167"/>
    </location>
</feature>
<organism evidence="2 3">
    <name type="scientific">Candidatus Curtissbacteria bacterium RIFOXYA1_FULL_41_14</name>
    <dbReference type="NCBI Taxonomy" id="1797737"/>
    <lineage>
        <taxon>Bacteria</taxon>
        <taxon>Candidatus Curtissiibacteriota</taxon>
    </lineage>
</organism>
<dbReference type="AlphaFoldDB" id="A0A1F5HAJ6"/>
<dbReference type="EMBL" id="MFCA01000029">
    <property type="protein sequence ID" value="OGE01194.1"/>
    <property type="molecule type" value="Genomic_DNA"/>
</dbReference>
<sequence>MPKKVKVSIIIPSFNEFYSLDGLLGRIGKVKIPYQKEIIIVNDGSTDQTASYLRKLKNHKIITNPRNLGKGASIRKALKHVTGDIVIIQDADFEYDPKDYNNLLSPFRNKDVQVVYGSRELVKNPVSHWTFNLGGRLVTKITNLLYKTHITDEPTGYKLFRAKLIKAIKLESRGFEFCPEVTAKIAKRKVKIIEVPISYNPRPISEKKIKWWDGFVAIYFLLKYKFTD</sequence>
<proteinExistence type="predicted"/>
<dbReference type="STRING" id="1797737.A2196_00595"/>
<name>A0A1F5HAJ6_9BACT</name>
<dbReference type="SUPFAM" id="SSF53448">
    <property type="entry name" value="Nucleotide-diphospho-sugar transferases"/>
    <property type="match status" value="1"/>
</dbReference>
<accession>A0A1F5HAJ6</accession>
<protein>
    <recommendedName>
        <fullName evidence="1">Glycosyltransferase 2-like domain-containing protein</fullName>
    </recommendedName>
</protein>
<gene>
    <name evidence="2" type="ORF">A2196_00595</name>
</gene>
<comment type="caution">
    <text evidence="2">The sequence shown here is derived from an EMBL/GenBank/DDBJ whole genome shotgun (WGS) entry which is preliminary data.</text>
</comment>
<dbReference type="InterPro" id="IPR050256">
    <property type="entry name" value="Glycosyltransferase_2"/>
</dbReference>
<evidence type="ECO:0000259" key="1">
    <source>
        <dbReference type="Pfam" id="PF00535"/>
    </source>
</evidence>